<dbReference type="EMBL" id="CP023326">
    <property type="protein sequence ID" value="ATY66328.1"/>
    <property type="molecule type" value="Genomic_DNA"/>
</dbReference>
<dbReference type="Proteomes" id="UP000323067">
    <property type="component" value="Chromosome iii"/>
</dbReference>
<dbReference type="InterPro" id="IPR010424">
    <property type="entry name" value="EutQ"/>
</dbReference>
<evidence type="ECO:0000313" key="1">
    <source>
        <dbReference type="EMBL" id="ATY66328.1"/>
    </source>
</evidence>
<sequence>MVFEWKDEGKLHRIPKLEPGPPNVYFGDVFSTSSTDAPNPLTGSFFLLEKVEKPEPAPTYSYDESGIVFKGESAAILVHRGALFSNFGLLTGELQVVDEKGNSAKLLPGDTFFIHRGSTITFSTPRYAVAYKVAARRQMH</sequence>
<name>A0A2H4STA1_CORMI</name>
<gene>
    <name evidence="1" type="ORF">A9K55_002092</name>
</gene>
<evidence type="ECO:0000313" key="2">
    <source>
        <dbReference type="Proteomes" id="UP000323067"/>
    </source>
</evidence>
<dbReference type="AlphaFoldDB" id="A0A2H4STA1"/>
<dbReference type="PANTHER" id="PTHR36169">
    <property type="entry name" value="ETHANOLAMINE UTILIZATION PROTEIN EUTQ"/>
    <property type="match status" value="1"/>
</dbReference>
<dbReference type="VEuPathDB" id="FungiDB:CCM_08474"/>
<dbReference type="VEuPathDB" id="FungiDB:A9K55_002092"/>
<dbReference type="InterPro" id="IPR014710">
    <property type="entry name" value="RmlC-like_jellyroll"/>
</dbReference>
<accession>A0A2H4STA1</accession>
<dbReference type="Gene3D" id="2.60.120.10">
    <property type="entry name" value="Jelly Rolls"/>
    <property type="match status" value="1"/>
</dbReference>
<organism evidence="1 2">
    <name type="scientific">Cordyceps militaris</name>
    <name type="common">Caterpillar fungus</name>
    <name type="synonym">Clavaria militaris</name>
    <dbReference type="NCBI Taxonomy" id="73501"/>
    <lineage>
        <taxon>Eukaryota</taxon>
        <taxon>Fungi</taxon>
        <taxon>Dikarya</taxon>
        <taxon>Ascomycota</taxon>
        <taxon>Pezizomycotina</taxon>
        <taxon>Sordariomycetes</taxon>
        <taxon>Hypocreomycetidae</taxon>
        <taxon>Hypocreales</taxon>
        <taxon>Cordycipitaceae</taxon>
        <taxon>Cordyceps</taxon>
    </lineage>
</organism>
<dbReference type="OrthoDB" id="4985585at2759"/>
<protein>
    <submittedName>
        <fullName evidence="1">Jelly roll fold domain containing</fullName>
    </submittedName>
</protein>
<proteinExistence type="predicted"/>
<reference evidence="1 2" key="1">
    <citation type="journal article" date="2017" name="BMC Genomics">
        <title>Chromosome level assembly and secondary metabolite potential of the parasitic fungus Cordyceps militaris.</title>
        <authorList>
            <person name="Kramer G.J."/>
            <person name="Nodwell J.R."/>
        </authorList>
    </citation>
    <scope>NUCLEOTIDE SEQUENCE [LARGE SCALE GENOMIC DNA]</scope>
    <source>
        <strain evidence="1 2">ATCC 34164</strain>
    </source>
</reference>
<dbReference type="PANTHER" id="PTHR36169:SF1">
    <property type="entry name" value="ACETATE KINASE EUTQ"/>
    <property type="match status" value="1"/>
</dbReference>